<evidence type="ECO:0000313" key="2">
    <source>
        <dbReference type="EMBL" id="CAG7722737.1"/>
    </source>
</evidence>
<accession>A0A8J2JLK9</accession>
<keyword evidence="3" id="KW-1185">Reference proteome</keyword>
<dbReference type="EMBL" id="CAJVCH010092153">
    <property type="protein sequence ID" value="CAG7722737.1"/>
    <property type="molecule type" value="Genomic_DNA"/>
</dbReference>
<organism evidence="2 3">
    <name type="scientific">Allacma fusca</name>
    <dbReference type="NCBI Taxonomy" id="39272"/>
    <lineage>
        <taxon>Eukaryota</taxon>
        <taxon>Metazoa</taxon>
        <taxon>Ecdysozoa</taxon>
        <taxon>Arthropoda</taxon>
        <taxon>Hexapoda</taxon>
        <taxon>Collembola</taxon>
        <taxon>Symphypleona</taxon>
        <taxon>Sminthuridae</taxon>
        <taxon>Allacma</taxon>
    </lineage>
</organism>
<name>A0A8J2JLK9_9HEXA</name>
<evidence type="ECO:0000313" key="3">
    <source>
        <dbReference type="Proteomes" id="UP000708208"/>
    </source>
</evidence>
<dbReference type="AlphaFoldDB" id="A0A8J2JLK9"/>
<evidence type="ECO:0000259" key="1">
    <source>
        <dbReference type="Pfam" id="PF18701"/>
    </source>
</evidence>
<dbReference type="OrthoDB" id="5984724at2759"/>
<dbReference type="PANTHER" id="PTHR47331">
    <property type="entry name" value="PHD-TYPE DOMAIN-CONTAINING PROTEIN"/>
    <property type="match status" value="1"/>
</dbReference>
<proteinExistence type="predicted"/>
<comment type="caution">
    <text evidence="2">The sequence shown here is derived from an EMBL/GenBank/DDBJ whole genome shotgun (WGS) entry which is preliminary data.</text>
</comment>
<gene>
    <name evidence="2" type="ORF">AFUS01_LOCUS11856</name>
</gene>
<dbReference type="PANTHER" id="PTHR47331:SF1">
    <property type="entry name" value="GAG-LIKE PROTEIN"/>
    <property type="match status" value="1"/>
</dbReference>
<dbReference type="InterPro" id="IPR040676">
    <property type="entry name" value="DUF5641"/>
</dbReference>
<protein>
    <recommendedName>
        <fullName evidence="1">DUF5641 domain-containing protein</fullName>
    </recommendedName>
</protein>
<sequence length="188" mass="21922">MGGLWEAGFKSTKFHLKRVLGTTPLNFEEFSTLLCEIEACLNSRPLCPASNNPEDITALSPSHFLNLGPSSTIIEPNYTDLKLNRMSRWQLIQRLLQEFWNRWNFEYLTRLQQRPKWWAHHPNFKVGTLVLLKDNRLAPQQWHLARIIEVYPGDDDAVRVVKVRTASGEYKRNIEKICALPFAEEEED</sequence>
<feature type="domain" description="DUF5641" evidence="1">
    <location>
        <begin position="87"/>
        <end position="180"/>
    </location>
</feature>
<dbReference type="Proteomes" id="UP000708208">
    <property type="component" value="Unassembled WGS sequence"/>
</dbReference>
<dbReference type="Pfam" id="PF18701">
    <property type="entry name" value="DUF5641"/>
    <property type="match status" value="1"/>
</dbReference>
<reference evidence="2" key="1">
    <citation type="submission" date="2021-06" db="EMBL/GenBank/DDBJ databases">
        <authorList>
            <person name="Hodson N. C."/>
            <person name="Mongue J. A."/>
            <person name="Jaron S. K."/>
        </authorList>
    </citation>
    <scope>NUCLEOTIDE SEQUENCE</scope>
</reference>